<keyword evidence="3" id="KW-1185">Reference proteome</keyword>
<sequence length="202" mass="21985">MKRRLGLIFLCSGLAACQGSNPYVASSKPLPPAPPQAANTFDRSAYPAAPRDYGRYRNWAWLNGRLPNGSAWADSAQIAEAVSNALDQQGLRPVHDKRPADLWVSADLHLEKRLRQVQDDYGYGGYGGYNRYGPGYGMYGSVPVVRTYEVEVVVVRVNLYDGASGQPVWSASAETSSRGSLSERADALREAVQKAMAAYPPS</sequence>
<dbReference type="PROSITE" id="PS51257">
    <property type="entry name" value="PROKAR_LIPOPROTEIN"/>
    <property type="match status" value="1"/>
</dbReference>
<gene>
    <name evidence="2" type="ORF">SAMN05216178_5428</name>
</gene>
<name>A0A1H4WII0_9PSED</name>
<dbReference type="Gene3D" id="3.30.160.670">
    <property type="match status" value="1"/>
</dbReference>
<dbReference type="InterPro" id="IPR025411">
    <property type="entry name" value="DUF4136"/>
</dbReference>
<dbReference type="RefSeq" id="WP_092319262.1">
    <property type="nucleotide sequence ID" value="NZ_FNTJ01000002.1"/>
</dbReference>
<dbReference type="AlphaFoldDB" id="A0A1H4WII0"/>
<accession>A0A1H4WII0</accession>
<proteinExistence type="predicted"/>
<evidence type="ECO:0000259" key="1">
    <source>
        <dbReference type="Pfam" id="PF13590"/>
    </source>
</evidence>
<evidence type="ECO:0000313" key="2">
    <source>
        <dbReference type="EMBL" id="SEC92910.1"/>
    </source>
</evidence>
<dbReference type="Proteomes" id="UP000198982">
    <property type="component" value="Unassembled WGS sequence"/>
</dbReference>
<evidence type="ECO:0000313" key="3">
    <source>
        <dbReference type="Proteomes" id="UP000198982"/>
    </source>
</evidence>
<dbReference type="Pfam" id="PF13590">
    <property type="entry name" value="DUF4136"/>
    <property type="match status" value="1"/>
</dbReference>
<dbReference type="EMBL" id="FNTJ01000002">
    <property type="protein sequence ID" value="SEC92910.1"/>
    <property type="molecule type" value="Genomic_DNA"/>
</dbReference>
<protein>
    <recommendedName>
        <fullName evidence="1">DUF4136 domain-containing protein</fullName>
    </recommendedName>
</protein>
<reference evidence="3" key="1">
    <citation type="submission" date="2016-10" db="EMBL/GenBank/DDBJ databases">
        <authorList>
            <person name="Varghese N."/>
            <person name="Submissions S."/>
        </authorList>
    </citation>
    <scope>NUCLEOTIDE SEQUENCE [LARGE SCALE GENOMIC DNA]</scope>
    <source>
        <strain evidence="3">DSM 9751</strain>
    </source>
</reference>
<feature type="domain" description="DUF4136" evidence="1">
    <location>
        <begin position="51"/>
        <end position="201"/>
    </location>
</feature>
<organism evidence="2 3">
    <name type="scientific">Pseudomonas saponiphila</name>
    <dbReference type="NCBI Taxonomy" id="556534"/>
    <lineage>
        <taxon>Bacteria</taxon>
        <taxon>Pseudomonadati</taxon>
        <taxon>Pseudomonadota</taxon>
        <taxon>Gammaproteobacteria</taxon>
        <taxon>Pseudomonadales</taxon>
        <taxon>Pseudomonadaceae</taxon>
        <taxon>Pseudomonas</taxon>
    </lineage>
</organism>